<reference evidence="3" key="1">
    <citation type="submission" date="2019-12" db="EMBL/GenBank/DDBJ databases">
        <title>Complete genome of Terracaulis silvestris 0127_4.</title>
        <authorList>
            <person name="Vieira S."/>
            <person name="Riedel T."/>
            <person name="Sproer C."/>
            <person name="Pascual J."/>
            <person name="Boedeker C."/>
            <person name="Overmann J."/>
        </authorList>
    </citation>
    <scope>NUCLEOTIDE SEQUENCE [LARGE SCALE GENOMIC DNA]</scope>
    <source>
        <strain evidence="3">0127_4</strain>
    </source>
</reference>
<protein>
    <recommendedName>
        <fullName evidence="1">DUF6841 domain-containing protein</fullName>
    </recommendedName>
</protein>
<name>A0A6I6MM51_9CAUL</name>
<dbReference type="Proteomes" id="UP000431269">
    <property type="component" value="Chromosome"/>
</dbReference>
<dbReference type="RefSeq" id="WP_158765340.1">
    <property type="nucleotide sequence ID" value="NZ_CP047045.1"/>
</dbReference>
<dbReference type="InterPro" id="IPR032710">
    <property type="entry name" value="NTF2-like_dom_sf"/>
</dbReference>
<dbReference type="Pfam" id="PF20795">
    <property type="entry name" value="DUF6841"/>
    <property type="match status" value="1"/>
</dbReference>
<accession>A0A6I6MM51</accession>
<keyword evidence="3" id="KW-1185">Reference proteome</keyword>
<dbReference type="Gene3D" id="3.10.450.50">
    <property type="match status" value="1"/>
</dbReference>
<feature type="domain" description="DUF6841" evidence="1">
    <location>
        <begin position="35"/>
        <end position="141"/>
    </location>
</feature>
<proteinExistence type="predicted"/>
<dbReference type="AlphaFoldDB" id="A0A6I6MM51"/>
<dbReference type="InterPro" id="IPR049219">
    <property type="entry name" value="DUF6841"/>
</dbReference>
<dbReference type="SUPFAM" id="SSF54427">
    <property type="entry name" value="NTF2-like"/>
    <property type="match status" value="1"/>
</dbReference>
<dbReference type="KEGG" id="tsv:DSM104635_01216"/>
<dbReference type="EMBL" id="CP047045">
    <property type="protein sequence ID" value="QGZ94398.1"/>
    <property type="molecule type" value="Genomic_DNA"/>
</dbReference>
<gene>
    <name evidence="2" type="ORF">DSM104635_01216</name>
</gene>
<evidence type="ECO:0000259" key="1">
    <source>
        <dbReference type="Pfam" id="PF20795"/>
    </source>
</evidence>
<organism evidence="2 3">
    <name type="scientific">Terricaulis silvestris</name>
    <dbReference type="NCBI Taxonomy" id="2686094"/>
    <lineage>
        <taxon>Bacteria</taxon>
        <taxon>Pseudomonadati</taxon>
        <taxon>Pseudomonadota</taxon>
        <taxon>Alphaproteobacteria</taxon>
        <taxon>Caulobacterales</taxon>
        <taxon>Caulobacteraceae</taxon>
        <taxon>Terricaulis</taxon>
    </lineage>
</organism>
<evidence type="ECO:0000313" key="2">
    <source>
        <dbReference type="EMBL" id="QGZ94398.1"/>
    </source>
</evidence>
<sequence>MAREPHLESMLPQAQPDDDLGVQNFLDRFGKALTAGDGAAIADMWETPAFVLGDGMARAVNSREEVEAFFAGAKDQYNELGITDTRPQIVRLDEINDHLVMVRVRWPYLDVQGMERGAETSTYTLTREGDGAWKFRITVMQGAEKPN</sequence>
<evidence type="ECO:0000313" key="3">
    <source>
        <dbReference type="Proteomes" id="UP000431269"/>
    </source>
</evidence>